<dbReference type="SUPFAM" id="SSF54236">
    <property type="entry name" value="Ubiquitin-like"/>
    <property type="match status" value="2"/>
</dbReference>
<dbReference type="InterPro" id="IPR035963">
    <property type="entry name" value="FERM_2"/>
</dbReference>
<evidence type="ECO:0000259" key="8">
    <source>
        <dbReference type="PROSITE" id="PS50057"/>
    </source>
</evidence>
<feature type="domain" description="FERM" evidence="8">
    <location>
        <begin position="1343"/>
        <end position="1653"/>
    </location>
</feature>
<dbReference type="PROSITE" id="PS51016">
    <property type="entry name" value="MYTH4"/>
    <property type="match status" value="2"/>
</dbReference>
<dbReference type="InterPro" id="IPR014352">
    <property type="entry name" value="FERM/acyl-CoA-bd_prot_sf"/>
</dbReference>
<dbReference type="SMART" id="SM00242">
    <property type="entry name" value="MYSc"/>
    <property type="match status" value="1"/>
</dbReference>
<dbReference type="Gene3D" id="1.10.10.820">
    <property type="match status" value="1"/>
</dbReference>
<dbReference type="GO" id="GO:0005737">
    <property type="term" value="C:cytoplasm"/>
    <property type="evidence" value="ECO:0007669"/>
    <property type="project" value="UniProtKB-ARBA"/>
</dbReference>
<feature type="coiled-coil region" evidence="6">
    <location>
        <begin position="763"/>
        <end position="807"/>
    </location>
</feature>
<dbReference type="SUPFAM" id="SSF52540">
    <property type="entry name" value="P-loop containing nucleoside triphosphate hydrolases"/>
    <property type="match status" value="1"/>
</dbReference>
<dbReference type="Pfam" id="PF00063">
    <property type="entry name" value="Myosin_head"/>
    <property type="match status" value="1"/>
</dbReference>
<dbReference type="OrthoDB" id="6108017at2759"/>
<sequence length="2179" mass="240551">MEERENTADHGVPDMTMMPEITEQAINDNLKKRYIHDLVYTYTGSILVAVNPYKELGCYTTDHMQEYRGKAFGTLPPHVFALAESAYSSLQNGEKNQSVVISGESGAGKTETTKLILQYLCAAGGQASWAEQQILEANTVLEAFGNAKTVRNDNSSRFGKFVEVRLDHRGGIKGAVLRDFLLERARITGPAPRETNYHVFYQLVEGAKHNAELRNTLRLREDVQYKYLRPEDGEAHKGRGGEQGKLEALQLALTVLQVPPHMCEGLFKVLAAILWLGNIQFQDVDGERSTLAGEDTEAVDAIANLLGLPLPTAKRVLLERQINVRGNVTDIPLRLPEARENRHAMARALYSRTFAWLVRHVNSCSAPGRAARALGVLDIFGFENFATNSLEQLCINYANEKLHMFFNNYVFALEQDIYRQEGIVYNQIQFTDNAACLELLEKPPRSLLKLLSEQCHMPKGSDGAYLTNIQGEFGEHQSFVKGSRRKWEEEFGVQHYAGTVSYSVQGFVDKNRDTQQDAFIDHLSRSANPFVRELADYVQDLAPPGHDTSLSSPNSTGTTQRGTSKGRPTVVDTFRAQLQSLVDMLQATDVWYVRCIKPNENKEAGKYSEQLVLEQLKYLGMNEIVRIRRDGYPIHLPAPHFQARYRCLLPHPRPNNPEIQAITAIVNAPKDDWQIGHTKIFMRSSVHAPLEAKRSALLQSSALLIQKWYKGSIKRRQYLTWRNAAVVLQAALRGWKERAAFLRLRRAALTLQRHLRGAFAREVAAALREMKRVNQEIKLREERNSLQEKVNQERAELENMADQLRGLSCPTSTRAESVNLDNLFDFLADVPTQRGAPDGQPDSHQPTIAEIGDSMERLADDLHQELEHVLAAEMNELSKSHTEAQRKPDGAPSESIPPPPPSTLAIQPIVPPAPPPPASMTSSYNGVMSTSLTNGMSPMSNGDAMTSSLILPPPPPVEPLMEESPVFPPPPTTCTLPEPAGPPPPPPAVTKDTTPPELTNGIIPNGKLSVVKSKEPIYEAVIPRPAPEQNNDPSPPPPPPPQITPPENNGFIHKEIAIEPEPDAPLPPLPPMDNGTSPPPVPMDTCISPPPMMNGDSTSVDRNARRKERVERRLHQIEVQATNLPPTTPPADVPNDLSEFAKLYFNDHPRSPEGTIMATLTRKSKSMELLTKEEMITYHKGNNIPTSHIQLHDPDSVTAAVNIFRDLCRYMRGELTADKETQVIQSVIGKGIEREELRDEILVQCVRQITECPVEEWAERVWLVLCLCAVAWQPSRGLARYYSAWLRARARVLAPPADPASPGGVAREAHCAQWCLDNCRGAAPRQLPPSTVEIAAMRRLGTIVCRFFFLDGRTKAIDVHPADTAAAAAARLADKLGLSPHSRAGWAVYQQRAGSEEHVRATHYLYDVIAAWEMQQGPGGGSADNRFVFKRRLFRGGRELPHDPVEVALLYAQAVHSVVKMDEFPVSEKVALQLAGLQAQVSLGEPPPSPPPPHTRAYYAQPEQFLPQRIARARPAHQWATILAQAHRQYGAGRAELTAKALYLSCVMQYPLYGVTLFPVTYKGYWAHGPNVLLGVGSEGVVLVRPTDKVVLAEYPYSNIAALLMDPVDNGLTISLTHHGQHDGHRCIVLESPQKNEAAWLMAAYSPVLANGLADEPPRRAAPTSERSRLAAALKSARRALVDSGMLRRPTEASAGNFLRNTLRRLSKHRLEKMRLDIAAESQGESYKNFPAGYWCWSRTLPHSLTKLNEAEEVAAMQIFKDIMSHAGLSANPEGSSTNLANNNSGTHEADSDDRVALAQALLQRCLQKDTLLCELYMQLIKQTTEHPEPSSRVSARHWALLCAAVGAALPPAKPLRRLLLAHLRYRGTALHAGEEGKFARRAEQLTMLCPVATIPSVNIITSTPDANSYPCRKAVALSIAQVPRRLGAPSKEEVLCAAARRPMHVRVLLLDGKQHGLVFGPAATADHLVAMLREKIGLSDAATGYALYEVCANSTPAGAGERALAGSERVGDVLARWEKAGATAAACRLVFKKRLFLGERPLQTSCAAEMELLYYQRALTLASSWPLTRATIFDVMQSFTSNWPRALWLAVDARGLTLLRRGSRAALVSHDHDQLLAVSPAPRALLLVTRAERKHAKLVLSTEQAYQIATLIKDYIEAVRGPVSPAVPVAGDAPPAAS</sequence>
<feature type="region of interest" description="Disordered" evidence="7">
    <location>
        <begin position="1771"/>
        <end position="1792"/>
    </location>
</feature>
<dbReference type="InterPro" id="IPR029071">
    <property type="entry name" value="Ubiquitin-like_domsf"/>
</dbReference>
<dbReference type="Pfam" id="PF00784">
    <property type="entry name" value="MyTH4"/>
    <property type="match status" value="2"/>
</dbReference>
<dbReference type="Pfam" id="PF00612">
    <property type="entry name" value="IQ"/>
    <property type="match status" value="1"/>
</dbReference>
<evidence type="ECO:0000256" key="5">
    <source>
        <dbReference type="PROSITE-ProRule" id="PRU00782"/>
    </source>
</evidence>
<dbReference type="SMART" id="SM00295">
    <property type="entry name" value="B41"/>
    <property type="match status" value="1"/>
</dbReference>
<dbReference type="Gene3D" id="2.30.29.30">
    <property type="entry name" value="Pleckstrin-homology domain (PH domain)/Phosphotyrosine-binding domain (PTB)"/>
    <property type="match status" value="2"/>
</dbReference>
<dbReference type="Gene3D" id="6.20.240.20">
    <property type="match status" value="1"/>
</dbReference>
<organism evidence="11 12">
    <name type="scientific">Helicoverpa armigera</name>
    <name type="common">Cotton bollworm</name>
    <name type="synonym">Heliothis armigera</name>
    <dbReference type="NCBI Taxonomy" id="29058"/>
    <lineage>
        <taxon>Eukaryota</taxon>
        <taxon>Metazoa</taxon>
        <taxon>Ecdysozoa</taxon>
        <taxon>Arthropoda</taxon>
        <taxon>Hexapoda</taxon>
        <taxon>Insecta</taxon>
        <taxon>Pterygota</taxon>
        <taxon>Neoptera</taxon>
        <taxon>Endopterygota</taxon>
        <taxon>Lepidoptera</taxon>
        <taxon>Glossata</taxon>
        <taxon>Ditrysia</taxon>
        <taxon>Noctuoidea</taxon>
        <taxon>Noctuidae</taxon>
        <taxon>Heliothinae</taxon>
        <taxon>Helicoverpa</taxon>
    </lineage>
</organism>
<dbReference type="GO" id="GO:0016459">
    <property type="term" value="C:myosin complex"/>
    <property type="evidence" value="ECO:0007669"/>
    <property type="project" value="UniProtKB-KW"/>
</dbReference>
<accession>A0A2W1C181</accession>
<evidence type="ECO:0000313" key="12">
    <source>
        <dbReference type="Proteomes" id="UP000249218"/>
    </source>
</evidence>
<keyword evidence="5" id="KW-0009">Actin-binding</keyword>
<dbReference type="GO" id="GO:0003779">
    <property type="term" value="F:actin binding"/>
    <property type="evidence" value="ECO:0007669"/>
    <property type="project" value="UniProtKB-KW"/>
</dbReference>
<dbReference type="CDD" id="cd14473">
    <property type="entry name" value="FERM_B-lobe"/>
    <property type="match status" value="1"/>
</dbReference>
<evidence type="ECO:0000259" key="10">
    <source>
        <dbReference type="PROSITE" id="PS51456"/>
    </source>
</evidence>
<feature type="compositionally biased region" description="Polar residues" evidence="7">
    <location>
        <begin position="548"/>
        <end position="563"/>
    </location>
</feature>
<dbReference type="GO" id="GO:0030182">
    <property type="term" value="P:neuron differentiation"/>
    <property type="evidence" value="ECO:0007669"/>
    <property type="project" value="UniProtKB-ARBA"/>
</dbReference>
<dbReference type="InterPro" id="IPR000048">
    <property type="entry name" value="IQ_motif_EF-hand-BS"/>
</dbReference>
<dbReference type="InterPro" id="IPR019749">
    <property type="entry name" value="Band_41_domain"/>
</dbReference>
<dbReference type="Proteomes" id="UP000249218">
    <property type="component" value="Unassembled WGS sequence"/>
</dbReference>
<dbReference type="SUPFAM" id="SSF47031">
    <property type="entry name" value="Second domain of FERM"/>
    <property type="match status" value="1"/>
</dbReference>
<dbReference type="InterPro" id="IPR019748">
    <property type="entry name" value="FERM_central"/>
</dbReference>
<feature type="region of interest" description="Disordered" evidence="7">
    <location>
        <begin position="878"/>
        <end position="925"/>
    </location>
</feature>
<feature type="region of interest" description="Disordered" evidence="7">
    <location>
        <begin position="542"/>
        <end position="569"/>
    </location>
</feature>
<dbReference type="PROSITE" id="PS51456">
    <property type="entry name" value="MYOSIN_MOTOR"/>
    <property type="match status" value="1"/>
</dbReference>
<feature type="region of interest" description="Actin-binding" evidence="5">
    <location>
        <begin position="578"/>
        <end position="600"/>
    </location>
</feature>
<dbReference type="EMBL" id="KZ149918">
    <property type="protein sequence ID" value="PZC77853.1"/>
    <property type="molecule type" value="Genomic_DNA"/>
</dbReference>
<keyword evidence="6" id="KW-0175">Coiled coil</keyword>
<dbReference type="Pfam" id="PF00373">
    <property type="entry name" value="FERM_M"/>
    <property type="match status" value="1"/>
</dbReference>
<dbReference type="InterPro" id="IPR000857">
    <property type="entry name" value="MyTH4_dom"/>
</dbReference>
<dbReference type="GO" id="GO:0005524">
    <property type="term" value="F:ATP binding"/>
    <property type="evidence" value="ECO:0007669"/>
    <property type="project" value="UniProtKB-UniRule"/>
</dbReference>
<dbReference type="Gene3D" id="1.20.80.10">
    <property type="match status" value="1"/>
</dbReference>
<dbReference type="GO" id="GO:0003774">
    <property type="term" value="F:cytoskeletal motor activity"/>
    <property type="evidence" value="ECO:0007669"/>
    <property type="project" value="UniProtKB-UniRule"/>
</dbReference>
<evidence type="ECO:0000256" key="2">
    <source>
        <dbReference type="ARBA" id="ARBA00022840"/>
    </source>
</evidence>
<dbReference type="InterPro" id="IPR027417">
    <property type="entry name" value="P-loop_NTPase"/>
</dbReference>
<feature type="compositionally biased region" description="Pro residues" evidence="7">
    <location>
        <begin position="1033"/>
        <end position="1044"/>
    </location>
</feature>
<dbReference type="Gene3D" id="1.25.40.530">
    <property type="entry name" value="MyTH4 domain"/>
    <property type="match status" value="2"/>
</dbReference>
<dbReference type="InterPro" id="IPR036961">
    <property type="entry name" value="Kinesin_motor_dom_sf"/>
</dbReference>
<dbReference type="SMART" id="SM00015">
    <property type="entry name" value="IQ"/>
    <property type="match status" value="3"/>
</dbReference>
<evidence type="ECO:0000256" key="6">
    <source>
        <dbReference type="SAM" id="Coils"/>
    </source>
</evidence>
<dbReference type="Pfam" id="PF21989">
    <property type="entry name" value="RA_2"/>
    <property type="match status" value="2"/>
</dbReference>
<dbReference type="GO" id="GO:0009887">
    <property type="term" value="P:animal organ morphogenesis"/>
    <property type="evidence" value="ECO:0007669"/>
    <property type="project" value="UniProtKB-ARBA"/>
</dbReference>
<dbReference type="PANTHER" id="PTHR46049">
    <property type="entry name" value="AGAP003327-PA"/>
    <property type="match status" value="1"/>
</dbReference>
<dbReference type="Gene3D" id="3.10.20.90">
    <property type="entry name" value="Phosphatidylinositol 3-kinase Catalytic Subunit, Chain A, domain 1"/>
    <property type="match status" value="2"/>
</dbReference>
<evidence type="ECO:0000256" key="1">
    <source>
        <dbReference type="ARBA" id="ARBA00022741"/>
    </source>
</evidence>
<proteinExistence type="inferred from homology"/>
<feature type="compositionally biased region" description="Basic and acidic residues" evidence="7">
    <location>
        <begin position="878"/>
        <end position="889"/>
    </location>
</feature>
<keyword evidence="1 5" id="KW-0547">Nucleotide-binding</keyword>
<evidence type="ECO:0000256" key="7">
    <source>
        <dbReference type="SAM" id="MobiDB-lite"/>
    </source>
</evidence>
<dbReference type="InterPro" id="IPR000299">
    <property type="entry name" value="FERM_domain"/>
</dbReference>
<name>A0A2W1C181_HELAM</name>
<evidence type="ECO:0000259" key="9">
    <source>
        <dbReference type="PROSITE" id="PS51016"/>
    </source>
</evidence>
<evidence type="ECO:0000313" key="11">
    <source>
        <dbReference type="EMBL" id="PZC77853.1"/>
    </source>
</evidence>
<dbReference type="PROSITE" id="PS50096">
    <property type="entry name" value="IQ"/>
    <property type="match status" value="2"/>
</dbReference>
<gene>
    <name evidence="11" type="primary">HaOG202964</name>
    <name evidence="11" type="ORF">B5X24_HaOG202964</name>
</gene>
<evidence type="ECO:0000256" key="4">
    <source>
        <dbReference type="ARBA" id="ARBA00023175"/>
    </source>
</evidence>
<feature type="region of interest" description="Disordered" evidence="7">
    <location>
        <begin position="1024"/>
        <end position="1107"/>
    </location>
</feature>
<dbReference type="GO" id="GO:0071944">
    <property type="term" value="C:cell periphery"/>
    <property type="evidence" value="ECO:0007669"/>
    <property type="project" value="UniProtKB-ARBA"/>
</dbReference>
<feature type="domain" description="Myosin motor" evidence="10">
    <location>
        <begin position="10"/>
        <end position="695"/>
    </location>
</feature>
<dbReference type="PANTHER" id="PTHR46049:SF5">
    <property type="entry name" value="PLECKSTRIN HOMOLOGY DOMAIN-CONTAINING FAMILY H MEMBER 3"/>
    <property type="match status" value="1"/>
</dbReference>
<dbReference type="InterPro" id="IPR001609">
    <property type="entry name" value="Myosin_head_motor_dom-like"/>
</dbReference>
<dbReference type="Gene3D" id="3.40.850.10">
    <property type="entry name" value="Kinesin motor domain"/>
    <property type="match status" value="1"/>
</dbReference>
<dbReference type="SUPFAM" id="SSF50729">
    <property type="entry name" value="PH domain-like"/>
    <property type="match status" value="2"/>
</dbReference>
<dbReference type="InterPro" id="IPR051724">
    <property type="entry name" value="Actin_motor_Myosin"/>
</dbReference>
<feature type="domain" description="MyTH4" evidence="9">
    <location>
        <begin position="1179"/>
        <end position="1338"/>
    </location>
</feature>
<feature type="compositionally biased region" description="Pro residues" evidence="7">
    <location>
        <begin position="1063"/>
        <end position="1092"/>
    </location>
</feature>
<dbReference type="CDD" id="cd17208">
    <property type="entry name" value="FERM_F1_DdMyo7_like"/>
    <property type="match status" value="1"/>
</dbReference>
<feature type="compositionally biased region" description="Polar residues" evidence="7">
    <location>
        <begin position="1773"/>
        <end position="1787"/>
    </location>
</feature>
<dbReference type="Gene3D" id="1.20.58.530">
    <property type="match status" value="1"/>
</dbReference>
<dbReference type="PROSITE" id="PS50057">
    <property type="entry name" value="FERM_3"/>
    <property type="match status" value="1"/>
</dbReference>
<keyword evidence="4 5" id="KW-0505">Motor protein</keyword>
<evidence type="ECO:0000256" key="3">
    <source>
        <dbReference type="ARBA" id="ARBA00023123"/>
    </source>
</evidence>
<feature type="domain" description="MyTH4" evidence="9">
    <location>
        <begin position="1736"/>
        <end position="1905"/>
    </location>
</feature>
<reference evidence="11 12" key="1">
    <citation type="journal article" date="2017" name="BMC Biol.">
        <title>Genomic innovations, transcriptional plasticity and gene loss underlying the evolution and divergence of two highly polyphagous and invasive Helicoverpa pest species.</title>
        <authorList>
            <person name="Pearce S.L."/>
            <person name="Clarke D.F."/>
            <person name="East P.D."/>
            <person name="Elfekih S."/>
            <person name="Gordon K.H."/>
            <person name="Jermiin L.S."/>
            <person name="McGaughran A."/>
            <person name="Oakeshott J.G."/>
            <person name="Papanikolaou A."/>
            <person name="Perera O.P."/>
            <person name="Rane R.V."/>
            <person name="Richards S."/>
            <person name="Tay W.T."/>
            <person name="Walsh T.K."/>
            <person name="Anderson A."/>
            <person name="Anderson C.J."/>
            <person name="Asgari S."/>
            <person name="Board P.G."/>
            <person name="Bretschneider A."/>
            <person name="Campbell P.M."/>
            <person name="Chertemps T."/>
            <person name="Christeller J.T."/>
            <person name="Coppin C.W."/>
            <person name="Downes S.J."/>
            <person name="Duan G."/>
            <person name="Farnsworth C.A."/>
            <person name="Good R.T."/>
            <person name="Han L.B."/>
            <person name="Han Y.C."/>
            <person name="Hatje K."/>
            <person name="Horne I."/>
            <person name="Huang Y.P."/>
            <person name="Hughes D.S."/>
            <person name="Jacquin-Joly E."/>
            <person name="James W."/>
            <person name="Jhangiani S."/>
            <person name="Kollmar M."/>
            <person name="Kuwar S.S."/>
            <person name="Li S."/>
            <person name="Liu N.Y."/>
            <person name="Maibeche M.T."/>
            <person name="Miller J.R."/>
            <person name="Montagne N."/>
            <person name="Perry T."/>
            <person name="Qu J."/>
            <person name="Song S.V."/>
            <person name="Sutton G.G."/>
            <person name="Vogel H."/>
            <person name="Walenz B.P."/>
            <person name="Xu W."/>
            <person name="Zhang H.J."/>
            <person name="Zou Z."/>
            <person name="Batterham P."/>
            <person name="Edwards O.R."/>
            <person name="Feyereisen R."/>
            <person name="Gibbs R.A."/>
            <person name="Heckel D.G."/>
            <person name="McGrath A."/>
            <person name="Robin C."/>
            <person name="Scherer S.E."/>
            <person name="Worley K.C."/>
            <person name="Wu Y.D."/>
        </authorList>
    </citation>
    <scope>NUCLEOTIDE SEQUENCE [LARGE SCALE GENOMIC DNA]</scope>
    <source>
        <strain evidence="11">Harm_GR_Male_#8</strain>
        <tissue evidence="11">Whole organism</tissue>
    </source>
</reference>
<dbReference type="SMART" id="SM00139">
    <property type="entry name" value="MyTH4"/>
    <property type="match status" value="1"/>
</dbReference>
<dbReference type="Gene3D" id="1.20.5.190">
    <property type="match status" value="1"/>
</dbReference>
<keyword evidence="12" id="KW-1185">Reference proteome</keyword>
<feature type="compositionally biased region" description="Pro residues" evidence="7">
    <location>
        <begin position="979"/>
        <end position="988"/>
    </location>
</feature>
<keyword evidence="3 5" id="KW-0518">Myosin</keyword>
<keyword evidence="2 5" id="KW-0067">ATP-binding</keyword>
<dbReference type="InterPro" id="IPR011993">
    <property type="entry name" value="PH-like_dom_sf"/>
</dbReference>
<dbReference type="PRINTS" id="PR00193">
    <property type="entry name" value="MYOSINHEAVY"/>
</dbReference>
<protein>
    <submittedName>
        <fullName evidence="11">Uncharacterized protein</fullName>
    </submittedName>
</protein>
<dbReference type="InterPro" id="IPR038185">
    <property type="entry name" value="MyTH4_dom_sf"/>
</dbReference>
<comment type="similarity">
    <text evidence="5">Belongs to the TRAFAC class myosin-kinesin ATPase superfamily. Myosin family.</text>
</comment>
<feature type="region of interest" description="Disordered" evidence="7">
    <location>
        <begin position="953"/>
        <end position="1007"/>
    </location>
</feature>
<dbReference type="Gene3D" id="1.20.120.720">
    <property type="entry name" value="Myosin VI head, motor domain, U50 subdomain"/>
    <property type="match status" value="1"/>
</dbReference>
<feature type="binding site" evidence="5">
    <location>
        <begin position="103"/>
        <end position="110"/>
    </location>
    <ligand>
        <name>ATP</name>
        <dbReference type="ChEBI" id="CHEBI:30616"/>
    </ligand>
</feature>
<feature type="compositionally biased region" description="Pro residues" evidence="7">
    <location>
        <begin position="909"/>
        <end position="918"/>
    </location>
</feature>
<dbReference type="CDD" id="cd14883">
    <property type="entry name" value="MYSc_Myo22"/>
    <property type="match status" value="1"/>
</dbReference>